<dbReference type="GO" id="GO:0015031">
    <property type="term" value="P:protein transport"/>
    <property type="evidence" value="ECO:0007669"/>
    <property type="project" value="InterPro"/>
</dbReference>
<evidence type="ECO:0000259" key="10">
    <source>
        <dbReference type="Pfam" id="PF25994"/>
    </source>
</evidence>
<keyword evidence="8" id="KW-0472">Membrane</keyword>
<keyword evidence="7" id="KW-1133">Transmembrane helix</keyword>
<dbReference type="InterPro" id="IPR050739">
    <property type="entry name" value="MFP"/>
</dbReference>
<evidence type="ECO:0000256" key="6">
    <source>
        <dbReference type="ARBA" id="ARBA00022692"/>
    </source>
</evidence>
<evidence type="ECO:0000313" key="12">
    <source>
        <dbReference type="EMBL" id="AGX88357.1"/>
    </source>
</evidence>
<dbReference type="eggNOG" id="COG0845">
    <property type="taxonomic scope" value="Bacteria"/>
</dbReference>
<dbReference type="SUPFAM" id="SSF111369">
    <property type="entry name" value="HlyD-like secretion proteins"/>
    <property type="match status" value="1"/>
</dbReference>
<dbReference type="RefSeq" id="WP_022775846.1">
    <property type="nucleotide sequence ID" value="NC_022576.1"/>
</dbReference>
<organism evidence="12 13">
    <name type="scientific">Candidatus Symbiobacter mobilis CR</name>
    <dbReference type="NCBI Taxonomy" id="946483"/>
    <lineage>
        <taxon>Bacteria</taxon>
        <taxon>Pseudomonadati</taxon>
        <taxon>Pseudomonadota</taxon>
        <taxon>Betaproteobacteria</taxon>
        <taxon>Burkholderiales</taxon>
        <taxon>Comamonadaceae</taxon>
    </lineage>
</organism>
<dbReference type="InterPro" id="IPR010129">
    <property type="entry name" value="T1SS_HlyD"/>
</dbReference>
<protein>
    <recommendedName>
        <fullName evidence="9">Membrane fusion protein (MFP) family protein</fullName>
    </recommendedName>
</protein>
<dbReference type="AlphaFoldDB" id="U5NAF6"/>
<evidence type="ECO:0000256" key="9">
    <source>
        <dbReference type="RuleBase" id="RU365093"/>
    </source>
</evidence>
<keyword evidence="13" id="KW-1185">Reference proteome</keyword>
<evidence type="ECO:0000256" key="2">
    <source>
        <dbReference type="ARBA" id="ARBA00009477"/>
    </source>
</evidence>
<reference evidence="12 13" key="1">
    <citation type="journal article" date="2013" name="Genome Biol.">
        <title>Genomic analysis reveals key aspects of prokaryotic symbiosis in the phototrophic consortium "Chlorochromatium aggregatum".</title>
        <authorList>
            <person name="Liu Z."/>
            <person name="Muller J."/>
            <person name="Li T."/>
            <person name="Alvey R.M."/>
            <person name="Vogl K."/>
            <person name="Frigaard N.U."/>
            <person name="Rockwell N.C."/>
            <person name="Boyd E.S."/>
            <person name="Tomsho L.P."/>
            <person name="Schuster S.C."/>
            <person name="Henke P."/>
            <person name="Rohde M."/>
            <person name="Overmann J."/>
            <person name="Bryant D.A."/>
        </authorList>
    </citation>
    <scope>NUCLEOTIDE SEQUENCE [LARGE SCALE GENOMIC DNA]</scope>
    <source>
        <strain evidence="12">CR</strain>
    </source>
</reference>
<evidence type="ECO:0000256" key="1">
    <source>
        <dbReference type="ARBA" id="ARBA00004377"/>
    </source>
</evidence>
<dbReference type="InterPro" id="IPR058982">
    <property type="entry name" value="Beta-barrel_AprE"/>
</dbReference>
<dbReference type="Gene3D" id="2.40.30.170">
    <property type="match status" value="1"/>
</dbReference>
<dbReference type="PANTHER" id="PTHR30386:SF17">
    <property type="entry name" value="ALKALINE PROTEASE SECRETION PROTEIN APRE"/>
    <property type="match status" value="1"/>
</dbReference>
<dbReference type="Pfam" id="PF25994">
    <property type="entry name" value="HH_AprE"/>
    <property type="match status" value="1"/>
</dbReference>
<accession>U5NAF6</accession>
<dbReference type="HOGENOM" id="CLU_023976_1_1_4"/>
<comment type="subcellular location">
    <subcellularLocation>
        <location evidence="1 9">Cell inner membrane</location>
        <topology evidence="1 9">Single-pass membrane protein</topology>
    </subcellularLocation>
</comment>
<name>U5NAF6_9BURK</name>
<evidence type="ECO:0000256" key="7">
    <source>
        <dbReference type="ARBA" id="ARBA00022989"/>
    </source>
</evidence>
<dbReference type="STRING" id="946483.Cenrod_2295"/>
<comment type="similarity">
    <text evidence="2 9">Belongs to the membrane fusion protein (MFP) (TC 8.A.1) family.</text>
</comment>
<dbReference type="Pfam" id="PF26002">
    <property type="entry name" value="Beta-barrel_AprE"/>
    <property type="match status" value="1"/>
</dbReference>
<dbReference type="InterPro" id="IPR058781">
    <property type="entry name" value="HH_AprE-like"/>
</dbReference>
<keyword evidence="4 9" id="KW-1003">Cell membrane</keyword>
<feature type="domain" description="AprE-like beta-barrel" evidence="11">
    <location>
        <begin position="324"/>
        <end position="412"/>
    </location>
</feature>
<dbReference type="PRINTS" id="PR01490">
    <property type="entry name" value="RTXTOXIND"/>
</dbReference>
<dbReference type="NCBIfam" id="TIGR01843">
    <property type="entry name" value="type_I_hlyD"/>
    <property type="match status" value="1"/>
</dbReference>
<proteinExistence type="inferred from homology"/>
<keyword evidence="5 9" id="KW-0997">Cell inner membrane</keyword>
<evidence type="ECO:0000313" key="13">
    <source>
        <dbReference type="Proteomes" id="UP000017184"/>
    </source>
</evidence>
<keyword evidence="3 9" id="KW-0813">Transport</keyword>
<evidence type="ECO:0000259" key="11">
    <source>
        <dbReference type="Pfam" id="PF26002"/>
    </source>
</evidence>
<gene>
    <name evidence="12" type="ORF">Cenrod_2295</name>
</gene>
<evidence type="ECO:0000256" key="3">
    <source>
        <dbReference type="ARBA" id="ARBA00022448"/>
    </source>
</evidence>
<sequence>MADDVRVTDMNDARPRRWGWLLLCIGLGGFLAWALLAPLDAGVSAAGTVIVSGNRKAVQPLVGGKIVAILAKDGDEVTAGQVLVRLDDTQSRSQLDISKGQWLTSLATQARLVAERSGHHAPEFPAALKDEKADPRAVAAMTLQQQLFATRRQALSSELSAMSENIRGLALQTSGMEASRKAKEDQLRVLQEQLKNQRLLADEGFLPRNRVLEQESNVASMVGAIAQDTGNIGRNRQSIAEVRLRMLTREQEVRRDVEALLTDTQREVSALSSRLEALQFDLVNTEIKSPANGLVMGLAVHTIGGVVAAGNPMMEVVPKNEVLKIDAQIPPHLIDKVKFGLPVDILFTAFNQATTPHIAGTVVWVSADVLIEPKQNIPYFRALIEVTPQGLVNLKKHEIRAGMPAEIFIRTGERTAMNYLFKPMLDRIHRALTEP</sequence>
<evidence type="ECO:0000256" key="4">
    <source>
        <dbReference type="ARBA" id="ARBA00022475"/>
    </source>
</evidence>
<dbReference type="OrthoDB" id="9775513at2"/>
<keyword evidence="6" id="KW-0812">Transmembrane</keyword>
<dbReference type="GO" id="GO:0005886">
    <property type="term" value="C:plasma membrane"/>
    <property type="evidence" value="ECO:0007669"/>
    <property type="project" value="UniProtKB-SubCell"/>
</dbReference>
<dbReference type="Proteomes" id="UP000017184">
    <property type="component" value="Chromosome"/>
</dbReference>
<evidence type="ECO:0000256" key="5">
    <source>
        <dbReference type="ARBA" id="ARBA00022519"/>
    </source>
</evidence>
<feature type="domain" description="AprE-like long alpha-helical hairpin" evidence="10">
    <location>
        <begin position="91"/>
        <end position="279"/>
    </location>
</feature>
<evidence type="ECO:0000256" key="8">
    <source>
        <dbReference type="ARBA" id="ARBA00023136"/>
    </source>
</evidence>
<dbReference type="KEGG" id="cbx:Cenrod_2295"/>
<dbReference type="EMBL" id="CP004885">
    <property type="protein sequence ID" value="AGX88357.1"/>
    <property type="molecule type" value="Genomic_DNA"/>
</dbReference>
<dbReference type="PANTHER" id="PTHR30386">
    <property type="entry name" value="MEMBRANE FUSION SUBUNIT OF EMRAB-TOLC MULTIDRUG EFFLUX PUMP"/>
    <property type="match status" value="1"/>
</dbReference>
<dbReference type="Gene3D" id="2.40.50.100">
    <property type="match status" value="1"/>
</dbReference>